<dbReference type="InterPro" id="IPR011990">
    <property type="entry name" value="TPR-like_helical_dom_sf"/>
</dbReference>
<dbReference type="Proteomes" id="UP000305888">
    <property type="component" value="Plasmid pD4M1A"/>
</dbReference>
<dbReference type="PANTHER" id="PTHR16263">
    <property type="entry name" value="TETRATRICOPEPTIDE REPEAT PROTEIN 38"/>
    <property type="match status" value="1"/>
</dbReference>
<accession>A0A5B8G0G3</accession>
<protein>
    <recommendedName>
        <fullName evidence="2">Tetratricopeptide repeat protein 38</fullName>
    </recommendedName>
</protein>
<evidence type="ECO:0000313" key="5">
    <source>
        <dbReference type="EMBL" id="QDL94205.1"/>
    </source>
</evidence>
<dbReference type="KEGG" id="ppru:FDP22_20340"/>
<dbReference type="InterPro" id="IPR033891">
    <property type="entry name" value="TTC38"/>
</dbReference>
<evidence type="ECO:0000313" key="6">
    <source>
        <dbReference type="Proteomes" id="UP000305888"/>
    </source>
</evidence>
<keyword evidence="6" id="KW-1185">Reference proteome</keyword>
<keyword evidence="3" id="KW-0677">Repeat</keyword>
<dbReference type="EMBL" id="CP040819">
    <property type="protein sequence ID" value="QDL94205.1"/>
    <property type="molecule type" value="Genomic_DNA"/>
</dbReference>
<sequence length="451" mass="48737">MVTDCLGNPVSCRGAALDAVNDFTDGFLRYHPKATNVLGVIGGLEDCLPHVFAGYLWMFLQRPEAPERARPHALAAAAAAPRAHARERAHLGVLEAWMAGDWPGMIRRAEAITAAWPQDLVALKLVQTQYLNLGDSPGILRSALRLLPANAGNAHVHGMVAFGFEQCHLLDEARAAAEAALARDASEPWAHHALAHVHLTRGEIDAGRRFMAGVSGHWEGLNSFMYTHNWWHTALFDISAGDGAAALAIHDEHCWGIAPDYSQDQVGAVSLLARLDFAGIDTGGRWQALRPWLETRGADVESAFLTLQYLYGLGRAGSPVADDLMEAVRARAASAPPWAAAMWRETALPACEGVLAAARGNHAEAIRRLGPALPTLWKVGGSHAQRDLFEQIFLDSLMQESAWVSAQQLLEARRAFDPSGVPLNRMLAEVYGRLGLPDQQATAAARALRVG</sequence>
<name>A0A5B8G0G3_9RHOB</name>
<dbReference type="OrthoDB" id="9815900at2"/>
<geneLocation type="plasmid" evidence="6">
    <name>pd4m1a</name>
</geneLocation>
<reference evidence="5 6" key="1">
    <citation type="submission" date="2019-06" db="EMBL/GenBank/DDBJ databases">
        <title>Genome sequence of Rhodobacteraceae bacterium D4M1.</title>
        <authorList>
            <person name="Cao J."/>
        </authorList>
    </citation>
    <scope>NUCLEOTIDE SEQUENCE [LARGE SCALE GENOMIC DNA]</scope>
    <source>
        <strain evidence="5 6">D4M1</strain>
        <plasmid evidence="6">pd4m1a</plasmid>
    </source>
</reference>
<gene>
    <name evidence="5" type="ORF">FDP22_20340</name>
</gene>
<keyword evidence="4" id="KW-0802">TPR repeat</keyword>
<keyword evidence="5" id="KW-0614">Plasmid</keyword>
<proteinExistence type="inferred from homology"/>
<evidence type="ECO:0000256" key="4">
    <source>
        <dbReference type="ARBA" id="ARBA00022803"/>
    </source>
</evidence>
<dbReference type="SUPFAM" id="SSF48452">
    <property type="entry name" value="TPR-like"/>
    <property type="match status" value="1"/>
</dbReference>
<dbReference type="PANTHER" id="PTHR16263:SF4">
    <property type="entry name" value="TETRATRICOPEPTIDE REPEAT PROTEIN 38"/>
    <property type="match status" value="1"/>
</dbReference>
<evidence type="ECO:0000256" key="2">
    <source>
        <dbReference type="ARBA" id="ARBA00019992"/>
    </source>
</evidence>
<dbReference type="Gene3D" id="1.25.40.10">
    <property type="entry name" value="Tetratricopeptide repeat domain"/>
    <property type="match status" value="1"/>
</dbReference>
<evidence type="ECO:0000256" key="3">
    <source>
        <dbReference type="ARBA" id="ARBA00022737"/>
    </source>
</evidence>
<organism evidence="5 6">
    <name type="scientific">Paroceanicella profunda</name>
    <dbReference type="NCBI Taxonomy" id="2579971"/>
    <lineage>
        <taxon>Bacteria</taxon>
        <taxon>Pseudomonadati</taxon>
        <taxon>Pseudomonadota</taxon>
        <taxon>Alphaproteobacteria</taxon>
        <taxon>Rhodobacterales</taxon>
        <taxon>Paracoccaceae</taxon>
        <taxon>Paroceanicella</taxon>
    </lineage>
</organism>
<comment type="similarity">
    <text evidence="1">Belongs to the TTC38 family.</text>
</comment>
<dbReference type="RefSeq" id="WP_138578104.1">
    <property type="nucleotide sequence ID" value="NZ_CP040819.1"/>
</dbReference>
<evidence type="ECO:0000256" key="1">
    <source>
        <dbReference type="ARBA" id="ARBA00005857"/>
    </source>
</evidence>
<dbReference type="AlphaFoldDB" id="A0A5B8G0G3"/>